<sequence length="53" mass="6260">MSKIFQEAIMLKKNYLIKKLIKLGVYKKGDQHLYELTLTQLEEEYAALTKNKV</sequence>
<dbReference type="EMBL" id="FNPI01000001">
    <property type="protein sequence ID" value="SDY09564.1"/>
    <property type="molecule type" value="Genomic_DNA"/>
</dbReference>
<protein>
    <submittedName>
        <fullName evidence="1">Fur-regulated basic protein A</fullName>
    </submittedName>
</protein>
<dbReference type="Proteomes" id="UP000198935">
    <property type="component" value="Unassembled WGS sequence"/>
</dbReference>
<name>A0A1H3H479_9BACI</name>
<proteinExistence type="predicted"/>
<reference evidence="2" key="1">
    <citation type="submission" date="2016-10" db="EMBL/GenBank/DDBJ databases">
        <authorList>
            <person name="Varghese N."/>
            <person name="Submissions S."/>
        </authorList>
    </citation>
    <scope>NUCLEOTIDE SEQUENCE [LARGE SCALE GENOMIC DNA]</scope>
    <source>
        <strain evidence="2">SP</strain>
    </source>
</reference>
<evidence type="ECO:0000313" key="1">
    <source>
        <dbReference type="EMBL" id="SDY09564.1"/>
    </source>
</evidence>
<organism evidence="1 2">
    <name type="scientific">Evansella caseinilytica</name>
    <dbReference type="NCBI Taxonomy" id="1503961"/>
    <lineage>
        <taxon>Bacteria</taxon>
        <taxon>Bacillati</taxon>
        <taxon>Bacillota</taxon>
        <taxon>Bacilli</taxon>
        <taxon>Bacillales</taxon>
        <taxon>Bacillaceae</taxon>
        <taxon>Evansella</taxon>
    </lineage>
</organism>
<evidence type="ECO:0000313" key="2">
    <source>
        <dbReference type="Proteomes" id="UP000198935"/>
    </source>
</evidence>
<keyword evidence="2" id="KW-1185">Reference proteome</keyword>
<dbReference type="AlphaFoldDB" id="A0A1H3H479"/>
<dbReference type="Pfam" id="PF13076">
    <property type="entry name" value="Fur_reg_FbpA"/>
    <property type="match status" value="1"/>
</dbReference>
<gene>
    <name evidence="1" type="ORF">SAMN05421736_101355</name>
</gene>
<accession>A0A1H3H479</accession>
<dbReference type="InterPro" id="IPR025072">
    <property type="entry name" value="Fur_reg_FbpA"/>
</dbReference>